<dbReference type="EMBL" id="LGTZ01001039">
    <property type="protein sequence ID" value="OJD22497.1"/>
    <property type="molecule type" value="Genomic_DNA"/>
</dbReference>
<evidence type="ECO:0000256" key="1">
    <source>
        <dbReference type="SAM" id="MobiDB-lite"/>
    </source>
</evidence>
<organism evidence="2 3">
    <name type="scientific">Blastomyces percursus</name>
    <dbReference type="NCBI Taxonomy" id="1658174"/>
    <lineage>
        <taxon>Eukaryota</taxon>
        <taxon>Fungi</taxon>
        <taxon>Dikarya</taxon>
        <taxon>Ascomycota</taxon>
        <taxon>Pezizomycotina</taxon>
        <taxon>Eurotiomycetes</taxon>
        <taxon>Eurotiomycetidae</taxon>
        <taxon>Onygenales</taxon>
        <taxon>Ajellomycetaceae</taxon>
        <taxon>Blastomyces</taxon>
    </lineage>
</organism>
<evidence type="ECO:0000313" key="2">
    <source>
        <dbReference type="EMBL" id="OJD22497.1"/>
    </source>
</evidence>
<gene>
    <name evidence="2" type="ORF">ACJ73_06151</name>
</gene>
<keyword evidence="3" id="KW-1185">Reference proteome</keyword>
<protein>
    <submittedName>
        <fullName evidence="2">Uncharacterized protein</fullName>
    </submittedName>
</protein>
<reference evidence="2 3" key="1">
    <citation type="submission" date="2015-08" db="EMBL/GenBank/DDBJ databases">
        <title>Emmonsia species relationships and genome sequence.</title>
        <authorList>
            <person name="Cuomo C.A."/>
            <person name="Schwartz I.S."/>
            <person name="Kenyon C."/>
            <person name="De Hoog G.S."/>
            <person name="Govender N.P."/>
            <person name="Botha A."/>
            <person name="Moreno L."/>
            <person name="De Vries M."/>
            <person name="Munoz J.F."/>
            <person name="Stielow J.B."/>
        </authorList>
    </citation>
    <scope>NUCLEOTIDE SEQUENCE [LARGE SCALE GENOMIC DNA]</scope>
    <source>
        <strain evidence="2 3">EI222</strain>
    </source>
</reference>
<feature type="region of interest" description="Disordered" evidence="1">
    <location>
        <begin position="48"/>
        <end position="75"/>
    </location>
</feature>
<proteinExistence type="predicted"/>
<dbReference type="OrthoDB" id="4457643at2759"/>
<accession>A0A1J9Q1Q3</accession>
<name>A0A1J9Q1Q3_9EURO</name>
<sequence>MHGATLLAQENKVLRAANEKQKRKRGQGRTYIGQGAILTREEGLARAQAAQDGQIGKEIGVGDSDQPTKKRAPPRCSKCNVDNTCLLLLDQAESLEGGGGADRLSGGLRYI</sequence>
<dbReference type="VEuPathDB" id="FungiDB:ACJ73_06151"/>
<dbReference type="AlphaFoldDB" id="A0A1J9Q1Q3"/>
<dbReference type="Proteomes" id="UP000242791">
    <property type="component" value="Unassembled WGS sequence"/>
</dbReference>
<evidence type="ECO:0000313" key="3">
    <source>
        <dbReference type="Proteomes" id="UP000242791"/>
    </source>
</evidence>
<comment type="caution">
    <text evidence="2">The sequence shown here is derived from an EMBL/GenBank/DDBJ whole genome shotgun (WGS) entry which is preliminary data.</text>
</comment>